<feature type="transmembrane region" description="Helical" evidence="6">
    <location>
        <begin position="486"/>
        <end position="506"/>
    </location>
</feature>
<evidence type="ECO:0000256" key="6">
    <source>
        <dbReference type="SAM" id="Phobius"/>
    </source>
</evidence>
<dbReference type="GO" id="GO:0022857">
    <property type="term" value="F:transmembrane transporter activity"/>
    <property type="evidence" value="ECO:0007669"/>
    <property type="project" value="InterPro"/>
</dbReference>
<evidence type="ECO:0000256" key="5">
    <source>
        <dbReference type="SAM" id="MobiDB-lite"/>
    </source>
</evidence>
<feature type="transmembrane region" description="Helical" evidence="6">
    <location>
        <begin position="40"/>
        <end position="60"/>
    </location>
</feature>
<evidence type="ECO:0000256" key="4">
    <source>
        <dbReference type="ARBA" id="ARBA00023136"/>
    </source>
</evidence>
<feature type="transmembrane region" description="Helical" evidence="6">
    <location>
        <begin position="323"/>
        <end position="340"/>
    </location>
</feature>
<protein>
    <recommendedName>
        <fullName evidence="9">Major facilitator superfamily (MFS) profile domain-containing protein</fullName>
    </recommendedName>
</protein>
<evidence type="ECO:0000313" key="7">
    <source>
        <dbReference type="EMBL" id="CAI8038517.1"/>
    </source>
</evidence>
<feature type="transmembrane region" description="Helical" evidence="6">
    <location>
        <begin position="421"/>
        <end position="443"/>
    </location>
</feature>
<gene>
    <name evidence="7" type="ORF">GBAR_LOCUS21476</name>
</gene>
<keyword evidence="2 6" id="KW-0812">Transmembrane</keyword>
<dbReference type="Proteomes" id="UP001174909">
    <property type="component" value="Unassembled WGS sequence"/>
</dbReference>
<reference evidence="7" key="1">
    <citation type="submission" date="2023-03" db="EMBL/GenBank/DDBJ databases">
        <authorList>
            <person name="Steffen K."/>
            <person name="Cardenas P."/>
        </authorList>
    </citation>
    <scope>NUCLEOTIDE SEQUENCE</scope>
</reference>
<evidence type="ECO:0000313" key="8">
    <source>
        <dbReference type="Proteomes" id="UP001174909"/>
    </source>
</evidence>
<feature type="transmembrane region" description="Helical" evidence="6">
    <location>
        <begin position="183"/>
        <end position="201"/>
    </location>
</feature>
<name>A0AA35X5J8_GEOBA</name>
<evidence type="ECO:0000256" key="2">
    <source>
        <dbReference type="ARBA" id="ARBA00022692"/>
    </source>
</evidence>
<feature type="compositionally biased region" description="Polar residues" evidence="5">
    <location>
        <begin position="216"/>
        <end position="230"/>
    </location>
</feature>
<evidence type="ECO:0008006" key="9">
    <source>
        <dbReference type="Google" id="ProtNLM"/>
    </source>
</evidence>
<feature type="transmembrane region" description="Helical" evidence="6">
    <location>
        <begin position="72"/>
        <end position="92"/>
    </location>
</feature>
<dbReference type="SUPFAM" id="SSF103473">
    <property type="entry name" value="MFS general substrate transporter"/>
    <property type="match status" value="1"/>
</dbReference>
<dbReference type="PANTHER" id="PTHR23510">
    <property type="entry name" value="INNER MEMBRANE TRANSPORT PROTEIN YAJR"/>
    <property type="match status" value="1"/>
</dbReference>
<dbReference type="Gene3D" id="1.20.1250.20">
    <property type="entry name" value="MFS general substrate transporter like domains"/>
    <property type="match status" value="1"/>
</dbReference>
<feature type="region of interest" description="Disordered" evidence="5">
    <location>
        <begin position="216"/>
        <end position="304"/>
    </location>
</feature>
<sequence>MESSGTSSSDEEVRLLSAGSKLPARATTGVSRVKTWTTRVTIATFFLVVGIEYSVIFPTLWDYLRGKGGEEWMYGLSLAAFSISNLVTGPLYGVVFDMTHQTKLIVLVATLFEIGGLGAGAGATLYGELARISTKEERTKVFAIFSTFRQIGLIFGPAFNLVLRLLHVDMGPFVLDRLTAPGALMTVIWVVIEIMFLFMFYQLPSAIEPMVVENSSVNGDRNRNTSSHQTSSRDKEESGKAGLLVTLGPKPTDKKKSLAKSAVRLSSNAGESSPLLRDPQKTPNYSVNRGGSVAGAGREGRAKGPKGRAYVKYVVSQMVKEEIVVLLFVLFITIYTQMVLETMLVPIAESILDWTETEVSIFYSCAGIELIVAIFAVYIISIWLGDRWIMLLGLFLSLVSFVWLLGFTGSGRKVSGVEWKFVLGCVPLIFGLPLNLVAGASLYSKLLPMPVQGIGQGFRRSMFSVAAILGPLWAGSALAFRTYYVLLGVPVALLAFVMVLVFLSFVRLKEPRRGRNILFP</sequence>
<feature type="transmembrane region" description="Helical" evidence="6">
    <location>
        <begin position="388"/>
        <end position="409"/>
    </location>
</feature>
<feature type="transmembrane region" description="Helical" evidence="6">
    <location>
        <begin position="360"/>
        <end position="381"/>
    </location>
</feature>
<evidence type="ECO:0000256" key="3">
    <source>
        <dbReference type="ARBA" id="ARBA00022989"/>
    </source>
</evidence>
<keyword evidence="8" id="KW-1185">Reference proteome</keyword>
<dbReference type="EMBL" id="CASHTH010002997">
    <property type="protein sequence ID" value="CAI8038517.1"/>
    <property type="molecule type" value="Genomic_DNA"/>
</dbReference>
<dbReference type="Pfam" id="PF07690">
    <property type="entry name" value="MFS_1"/>
    <property type="match status" value="1"/>
</dbReference>
<dbReference type="InterPro" id="IPR011701">
    <property type="entry name" value="MFS"/>
</dbReference>
<dbReference type="GO" id="GO:0016020">
    <property type="term" value="C:membrane"/>
    <property type="evidence" value="ECO:0007669"/>
    <property type="project" value="UniProtKB-SubCell"/>
</dbReference>
<organism evidence="7 8">
    <name type="scientific">Geodia barretti</name>
    <name type="common">Barrett's horny sponge</name>
    <dbReference type="NCBI Taxonomy" id="519541"/>
    <lineage>
        <taxon>Eukaryota</taxon>
        <taxon>Metazoa</taxon>
        <taxon>Porifera</taxon>
        <taxon>Demospongiae</taxon>
        <taxon>Heteroscleromorpha</taxon>
        <taxon>Tetractinellida</taxon>
        <taxon>Astrophorina</taxon>
        <taxon>Geodiidae</taxon>
        <taxon>Geodia</taxon>
    </lineage>
</organism>
<accession>A0AA35X5J8</accession>
<dbReference type="InterPro" id="IPR051068">
    <property type="entry name" value="MFS_Domain-Containing_Protein"/>
</dbReference>
<comment type="subcellular location">
    <subcellularLocation>
        <location evidence="1">Membrane</location>
        <topology evidence="1">Multi-pass membrane protein</topology>
    </subcellularLocation>
</comment>
<dbReference type="PANTHER" id="PTHR23510:SF16">
    <property type="entry name" value="MAJOR FACILITATOR SUPERFAMILY (MFS) PROFILE DOMAIN-CONTAINING PROTEIN"/>
    <property type="match status" value="1"/>
</dbReference>
<feature type="transmembrane region" description="Helical" evidence="6">
    <location>
        <begin position="104"/>
        <end position="129"/>
    </location>
</feature>
<keyword evidence="3 6" id="KW-1133">Transmembrane helix</keyword>
<proteinExistence type="predicted"/>
<dbReference type="InterPro" id="IPR036259">
    <property type="entry name" value="MFS_trans_sf"/>
</dbReference>
<feature type="transmembrane region" description="Helical" evidence="6">
    <location>
        <begin position="141"/>
        <end position="163"/>
    </location>
</feature>
<feature type="transmembrane region" description="Helical" evidence="6">
    <location>
        <begin position="463"/>
        <end position="480"/>
    </location>
</feature>
<dbReference type="AlphaFoldDB" id="A0AA35X5J8"/>
<keyword evidence="4 6" id="KW-0472">Membrane</keyword>
<evidence type="ECO:0000256" key="1">
    <source>
        <dbReference type="ARBA" id="ARBA00004141"/>
    </source>
</evidence>
<comment type="caution">
    <text evidence="7">The sequence shown here is derived from an EMBL/GenBank/DDBJ whole genome shotgun (WGS) entry which is preliminary data.</text>
</comment>